<dbReference type="STRING" id="1150600.ADIARSV_4008"/>
<keyword evidence="1" id="KW-0805">Transcription regulation</keyword>
<dbReference type="PROSITE" id="PS50043">
    <property type="entry name" value="HTH_LUXR_2"/>
    <property type="match status" value="1"/>
</dbReference>
<protein>
    <submittedName>
        <fullName evidence="5">Transcriptional regulator, LuxR family protein</fullName>
    </submittedName>
</protein>
<dbReference type="eggNOG" id="COG2197">
    <property type="taxonomic scope" value="Bacteria"/>
</dbReference>
<keyword evidence="3" id="KW-0804">Transcription</keyword>
<name>R9GMZ9_9SPHI</name>
<dbReference type="PROSITE" id="PS00622">
    <property type="entry name" value="HTH_LUXR_1"/>
    <property type="match status" value="1"/>
</dbReference>
<dbReference type="Gene3D" id="1.10.10.10">
    <property type="entry name" value="Winged helix-like DNA-binding domain superfamily/Winged helix DNA-binding domain"/>
    <property type="match status" value="1"/>
</dbReference>
<dbReference type="PANTHER" id="PTHR44688:SF16">
    <property type="entry name" value="DNA-BINDING TRANSCRIPTIONAL ACTIVATOR DEVR_DOSR"/>
    <property type="match status" value="1"/>
</dbReference>
<keyword evidence="2" id="KW-0238">DNA-binding</keyword>
<dbReference type="RefSeq" id="WP_016197228.1">
    <property type="nucleotide sequence ID" value="NZ_AQPN01000141.1"/>
</dbReference>
<dbReference type="SUPFAM" id="SSF46894">
    <property type="entry name" value="C-terminal effector domain of the bipartite response regulators"/>
    <property type="match status" value="1"/>
</dbReference>
<accession>R9GMZ9</accession>
<dbReference type="InterPro" id="IPR036388">
    <property type="entry name" value="WH-like_DNA-bd_sf"/>
</dbReference>
<dbReference type="PANTHER" id="PTHR44688">
    <property type="entry name" value="DNA-BINDING TRANSCRIPTIONAL ACTIVATOR DEVR_DOSR"/>
    <property type="match status" value="1"/>
</dbReference>
<dbReference type="SMART" id="SM00421">
    <property type="entry name" value="HTH_LUXR"/>
    <property type="match status" value="1"/>
</dbReference>
<organism evidence="5 6">
    <name type="scientific">Arcticibacter svalbardensis MN12-7</name>
    <dbReference type="NCBI Taxonomy" id="1150600"/>
    <lineage>
        <taxon>Bacteria</taxon>
        <taxon>Pseudomonadati</taxon>
        <taxon>Bacteroidota</taxon>
        <taxon>Sphingobacteriia</taxon>
        <taxon>Sphingobacteriales</taxon>
        <taxon>Sphingobacteriaceae</taxon>
        <taxon>Arcticibacter</taxon>
    </lineage>
</organism>
<dbReference type="GO" id="GO:0006355">
    <property type="term" value="P:regulation of DNA-templated transcription"/>
    <property type="evidence" value="ECO:0007669"/>
    <property type="project" value="InterPro"/>
</dbReference>
<evidence type="ECO:0000259" key="4">
    <source>
        <dbReference type="PROSITE" id="PS50043"/>
    </source>
</evidence>
<proteinExistence type="predicted"/>
<dbReference type="GO" id="GO:0003677">
    <property type="term" value="F:DNA binding"/>
    <property type="evidence" value="ECO:0007669"/>
    <property type="project" value="UniProtKB-KW"/>
</dbReference>
<gene>
    <name evidence="5" type="ORF">ADIARSV_4008</name>
</gene>
<evidence type="ECO:0000256" key="1">
    <source>
        <dbReference type="ARBA" id="ARBA00023015"/>
    </source>
</evidence>
<evidence type="ECO:0000313" key="5">
    <source>
        <dbReference type="EMBL" id="EOR92920.1"/>
    </source>
</evidence>
<dbReference type="PRINTS" id="PR00038">
    <property type="entry name" value="HTHLUXR"/>
</dbReference>
<evidence type="ECO:0000256" key="2">
    <source>
        <dbReference type="ARBA" id="ARBA00023125"/>
    </source>
</evidence>
<feature type="domain" description="HTH luxR-type" evidence="4">
    <location>
        <begin position="174"/>
        <end position="239"/>
    </location>
</feature>
<evidence type="ECO:0000256" key="3">
    <source>
        <dbReference type="ARBA" id="ARBA00023163"/>
    </source>
</evidence>
<dbReference type="CDD" id="cd06170">
    <property type="entry name" value="LuxR_C_like"/>
    <property type="match status" value="1"/>
</dbReference>
<dbReference type="Proteomes" id="UP000014174">
    <property type="component" value="Unassembled WGS sequence"/>
</dbReference>
<reference evidence="5 6" key="1">
    <citation type="journal article" date="2013" name="Genome Announc.">
        <title>Draft Genome Sequence of Arcticibacter svalbardensis Strain MN12-7T, a Member of the Family Sphingobacteriaceae Isolated from an Arctic Soil Sample.</title>
        <authorList>
            <person name="Shivaji S."/>
            <person name="Ara S."/>
            <person name="Prasad S."/>
            <person name="Manasa B.P."/>
            <person name="Begum Z."/>
            <person name="Singh A."/>
            <person name="Kumar Pinnaka A."/>
        </authorList>
    </citation>
    <scope>NUCLEOTIDE SEQUENCE [LARGE SCALE GENOMIC DNA]</scope>
    <source>
        <strain evidence="5 6">MN12-7</strain>
    </source>
</reference>
<dbReference type="InterPro" id="IPR016032">
    <property type="entry name" value="Sig_transdc_resp-reg_C-effctor"/>
</dbReference>
<dbReference type="AlphaFoldDB" id="R9GMZ9"/>
<comment type="caution">
    <text evidence="5">The sequence shown here is derived from an EMBL/GenBank/DDBJ whole genome shotgun (WGS) entry which is preliminary data.</text>
</comment>
<keyword evidence="6" id="KW-1185">Reference proteome</keyword>
<dbReference type="Pfam" id="PF00196">
    <property type="entry name" value="GerE"/>
    <property type="match status" value="1"/>
</dbReference>
<dbReference type="EMBL" id="AQPN01000141">
    <property type="protein sequence ID" value="EOR92920.1"/>
    <property type="molecule type" value="Genomic_DNA"/>
</dbReference>
<dbReference type="InterPro" id="IPR000792">
    <property type="entry name" value="Tscrpt_reg_LuxR_C"/>
</dbReference>
<sequence>MNAQPFVQTEFQETFEAQLLSLGKNVAKNLFRIEDIGDYIPGSVMVQDLGANKNTYMNQFGCDYLRHSSEELQEMGVEYFDRFFPKEEISILKPELMKFVMQGDENKVYSFFQRVRSDTNSDYKWYFTTSKLYPADIPGHALKLVHIAVPADMCNIAGKKFTDLIEDDAFLRKNYRRFNLLSVREKEIIHLIVEGKSSFEIADQLFLSIHTINNHRKNILRKLEINSLSLLIKFAIAFNIV</sequence>
<dbReference type="OrthoDB" id="965844at2"/>
<evidence type="ECO:0000313" key="6">
    <source>
        <dbReference type="Proteomes" id="UP000014174"/>
    </source>
</evidence>